<dbReference type="RefSeq" id="XP_013289817.1">
    <property type="nucleotide sequence ID" value="XM_013434363.1"/>
</dbReference>
<dbReference type="Proteomes" id="UP000053029">
    <property type="component" value="Unassembled WGS sequence"/>
</dbReference>
<dbReference type="EMBL" id="KN846969">
    <property type="protein sequence ID" value="KIW86009.1"/>
    <property type="molecule type" value="Genomic_DNA"/>
</dbReference>
<name>A0A0D2HNL6_9EURO</name>
<organism evidence="2 3">
    <name type="scientific">Fonsecaea pedrosoi CBS 271.37</name>
    <dbReference type="NCBI Taxonomy" id="1442368"/>
    <lineage>
        <taxon>Eukaryota</taxon>
        <taxon>Fungi</taxon>
        <taxon>Dikarya</taxon>
        <taxon>Ascomycota</taxon>
        <taxon>Pezizomycotina</taxon>
        <taxon>Eurotiomycetes</taxon>
        <taxon>Chaetothyriomycetidae</taxon>
        <taxon>Chaetothyriales</taxon>
        <taxon>Herpotrichiellaceae</taxon>
        <taxon>Fonsecaea</taxon>
    </lineage>
</organism>
<protein>
    <submittedName>
        <fullName evidence="2">Uncharacterized protein</fullName>
    </submittedName>
</protein>
<gene>
    <name evidence="2" type="ORF">Z517_01403</name>
</gene>
<dbReference type="VEuPathDB" id="FungiDB:Z517_01403"/>
<accession>A0A0D2HNL6</accession>
<reference evidence="2 3" key="1">
    <citation type="submission" date="2015-01" db="EMBL/GenBank/DDBJ databases">
        <title>The Genome Sequence of Fonsecaea pedrosoi CBS 271.37.</title>
        <authorList>
            <consortium name="The Broad Institute Genomics Platform"/>
            <person name="Cuomo C."/>
            <person name="de Hoog S."/>
            <person name="Gorbushina A."/>
            <person name="Stielow B."/>
            <person name="Teixiera M."/>
            <person name="Abouelleil A."/>
            <person name="Chapman S.B."/>
            <person name="Priest M."/>
            <person name="Young S.K."/>
            <person name="Wortman J."/>
            <person name="Nusbaum C."/>
            <person name="Birren B."/>
        </authorList>
    </citation>
    <scope>NUCLEOTIDE SEQUENCE [LARGE SCALE GENOMIC DNA]</scope>
    <source>
        <strain evidence="2 3">CBS 271.37</strain>
    </source>
</reference>
<evidence type="ECO:0000256" key="1">
    <source>
        <dbReference type="SAM" id="MobiDB-lite"/>
    </source>
</evidence>
<feature type="region of interest" description="Disordered" evidence="1">
    <location>
        <begin position="44"/>
        <end position="69"/>
    </location>
</feature>
<evidence type="ECO:0000313" key="2">
    <source>
        <dbReference type="EMBL" id="KIW86009.1"/>
    </source>
</evidence>
<keyword evidence="3" id="KW-1185">Reference proteome</keyword>
<sequence>MDHENAKDSAKQEPGCEYLSHSYSTTLERSYTQFAEGNWEMAIAQKPHEEQSMKGAYSRRKQQRDEKAGTGQLVKVGEAIQALATCLSVSRLAMDDILKGVCGWLKAAFQLRKWPSPG</sequence>
<proteinExistence type="predicted"/>
<evidence type="ECO:0000313" key="3">
    <source>
        <dbReference type="Proteomes" id="UP000053029"/>
    </source>
</evidence>
<dbReference type="GeneID" id="25300893"/>
<dbReference type="AlphaFoldDB" id="A0A0D2HNL6"/>
<dbReference type="HOGENOM" id="CLU_2073197_0_0_1"/>